<dbReference type="EMBL" id="QGGL01000056">
    <property type="protein sequence ID" value="PWJ98495.1"/>
    <property type="molecule type" value="Genomic_DNA"/>
</dbReference>
<keyword evidence="3" id="KW-1185">Reference proteome</keyword>
<evidence type="ECO:0000313" key="3">
    <source>
        <dbReference type="Proteomes" id="UP000245634"/>
    </source>
</evidence>
<feature type="domain" description="Insertion element IS150 protein InsJ-like helix-turn-helix" evidence="1">
    <location>
        <begin position="16"/>
        <end position="68"/>
    </location>
</feature>
<dbReference type="SUPFAM" id="SSF46689">
    <property type="entry name" value="Homeodomain-like"/>
    <property type="match status" value="1"/>
</dbReference>
<dbReference type="Pfam" id="PF13518">
    <property type="entry name" value="HTH_28"/>
    <property type="match status" value="1"/>
</dbReference>
<organism evidence="2 3">
    <name type="scientific">Tumebacillus permanentifrigoris</name>
    <dbReference type="NCBI Taxonomy" id="378543"/>
    <lineage>
        <taxon>Bacteria</taxon>
        <taxon>Bacillati</taxon>
        <taxon>Bacillota</taxon>
        <taxon>Bacilli</taxon>
        <taxon>Bacillales</taxon>
        <taxon>Alicyclobacillaceae</taxon>
        <taxon>Tumebacillus</taxon>
    </lineage>
</organism>
<protein>
    <submittedName>
        <fullName evidence="2">Helix-turn-helix protein</fullName>
    </submittedName>
</protein>
<accession>A0A316D201</accession>
<dbReference type="Proteomes" id="UP000245634">
    <property type="component" value="Unassembled WGS sequence"/>
</dbReference>
<name>A0A316D201_9BACL</name>
<gene>
    <name evidence="2" type="ORF">C7459_1562</name>
</gene>
<dbReference type="RefSeq" id="WP_109691469.1">
    <property type="nucleotide sequence ID" value="NZ_QGGL01000056.1"/>
</dbReference>
<evidence type="ECO:0000313" key="2">
    <source>
        <dbReference type="EMBL" id="PWJ98495.1"/>
    </source>
</evidence>
<evidence type="ECO:0000259" key="1">
    <source>
        <dbReference type="Pfam" id="PF13518"/>
    </source>
</evidence>
<dbReference type="InterPro" id="IPR009057">
    <property type="entry name" value="Homeodomain-like_sf"/>
</dbReference>
<comment type="caution">
    <text evidence="2">The sequence shown here is derived from an EMBL/GenBank/DDBJ whole genome shotgun (WGS) entry which is preliminary data.</text>
</comment>
<proteinExistence type="predicted"/>
<dbReference type="OrthoDB" id="2476570at2"/>
<dbReference type="InterPro" id="IPR055247">
    <property type="entry name" value="InsJ-like_HTH"/>
</dbReference>
<dbReference type="AlphaFoldDB" id="A0A316D201"/>
<reference evidence="2 3" key="1">
    <citation type="submission" date="2018-05" db="EMBL/GenBank/DDBJ databases">
        <title>Genomic Encyclopedia of Type Strains, Phase IV (KMG-IV): sequencing the most valuable type-strain genomes for metagenomic binning, comparative biology and taxonomic classification.</title>
        <authorList>
            <person name="Goeker M."/>
        </authorList>
    </citation>
    <scope>NUCLEOTIDE SEQUENCE [LARGE SCALE GENOMIC DNA]</scope>
    <source>
        <strain evidence="2 3">DSM 18773</strain>
    </source>
</reference>
<sequence length="109" mass="13291">MAKKGQTFQHYPESVKREAIRLREVEKWTNRAITEHLGIHDINRVKRWVRVYREQGERVFEDRRGNPHRVQTEESRTIKHMEMENAVLKKWLEILSQEVSKRNSRSLKR</sequence>